<comment type="cofactor">
    <cofactor evidence="1 8">
        <name>heme</name>
        <dbReference type="ChEBI" id="CHEBI:30413"/>
    </cofactor>
</comment>
<evidence type="ECO:0000256" key="4">
    <source>
        <dbReference type="ARBA" id="ARBA00022723"/>
    </source>
</evidence>
<dbReference type="PRINTS" id="PR00385">
    <property type="entry name" value="P450"/>
</dbReference>
<dbReference type="GO" id="GO:0005506">
    <property type="term" value="F:iron ion binding"/>
    <property type="evidence" value="ECO:0007669"/>
    <property type="project" value="InterPro"/>
</dbReference>
<proteinExistence type="inferred from homology"/>
<dbReference type="CDD" id="cd11061">
    <property type="entry name" value="CYP67-like"/>
    <property type="match status" value="1"/>
</dbReference>
<dbReference type="InterPro" id="IPR001128">
    <property type="entry name" value="Cyt_P450"/>
</dbReference>
<sequence>MSISQFLSFERDQVSHVLGVLLGLGVAWLFSVAVYRVWFHPLAGIPGPFLAKLTDFYGGYIASKGINHYHLYELHKKYGVAVRYGPNRVSFNSAKAIRDIYSSTKPLQKSAGYRALLLTGGIPSLFSSIDKIFHGRRRRIIGQGFSEAAMKSYEPIVQERIDRFSDVLIRDADNEGWGRGYDMSRLCAGLTFDVMAALIFGRPFRILEDPKGLSYVIDAIISAGRSVGIFHHLPIFGNNEFFFRVRGLFRLLFLNMQDIRNIKHFLTLSNAMTEERSKTEAARAAGEDIVKAQGTPAKDIFSYILDAKDPETGMHLSYTELWSEARVMIIAGSDTTSTALAGAFYYLSRDREILEKLRKELHAAFATEGEIWPGAKLTACTYLKHVVDEALRMSSPIGGILWRETQTDYIVEGRHLPKGTDVGVPVYATHHNPEYYPDPHTFNPDRWDESVVGAEAVAAAKSAWLPFQTGARSCIGRPLAMMELMLTLARTVYKYDIRVEAGKEEIAETEVVKGVREFKTRDQLTAATVGPFIQFKRREETVQ</sequence>
<dbReference type="Proteomes" id="UP001375240">
    <property type="component" value="Unassembled WGS sequence"/>
</dbReference>
<dbReference type="InterPro" id="IPR002401">
    <property type="entry name" value="Cyt_P450_E_grp-I"/>
</dbReference>
<keyword evidence="7" id="KW-0503">Monooxygenase</keyword>
<dbReference type="Gene3D" id="1.10.630.10">
    <property type="entry name" value="Cytochrome P450"/>
    <property type="match status" value="1"/>
</dbReference>
<feature type="transmembrane region" description="Helical" evidence="9">
    <location>
        <begin position="20"/>
        <end position="39"/>
    </location>
</feature>
<reference evidence="10 11" key="1">
    <citation type="submission" date="2019-10" db="EMBL/GenBank/DDBJ databases">
        <authorList>
            <person name="Palmer J.M."/>
        </authorList>
    </citation>
    <scope>NUCLEOTIDE SEQUENCE [LARGE SCALE GENOMIC DNA]</scope>
    <source>
        <strain evidence="10 11">TWF696</strain>
    </source>
</reference>
<dbReference type="PANTHER" id="PTHR24305:SF237">
    <property type="entry name" value="CYTOCHROME P450 MONOOXYGENASE ATNE-RELATED"/>
    <property type="match status" value="1"/>
</dbReference>
<dbReference type="EMBL" id="JAVHNQ010000003">
    <property type="protein sequence ID" value="KAK6352846.1"/>
    <property type="molecule type" value="Genomic_DNA"/>
</dbReference>
<evidence type="ECO:0000313" key="10">
    <source>
        <dbReference type="EMBL" id="KAK6352846.1"/>
    </source>
</evidence>
<evidence type="ECO:0000256" key="9">
    <source>
        <dbReference type="SAM" id="Phobius"/>
    </source>
</evidence>
<evidence type="ECO:0000256" key="8">
    <source>
        <dbReference type="PIRSR" id="PIRSR602401-1"/>
    </source>
</evidence>
<dbReference type="Pfam" id="PF00067">
    <property type="entry name" value="p450"/>
    <property type="match status" value="1"/>
</dbReference>
<dbReference type="PRINTS" id="PR00463">
    <property type="entry name" value="EP450I"/>
</dbReference>
<evidence type="ECO:0008006" key="12">
    <source>
        <dbReference type="Google" id="ProtNLM"/>
    </source>
</evidence>
<evidence type="ECO:0000256" key="1">
    <source>
        <dbReference type="ARBA" id="ARBA00001971"/>
    </source>
</evidence>
<accession>A0AAV9V5H5</accession>
<keyword evidence="3 8" id="KW-0349">Heme</keyword>
<comment type="similarity">
    <text evidence="2">Belongs to the cytochrome P450 family.</text>
</comment>
<keyword evidence="5" id="KW-0560">Oxidoreductase</keyword>
<gene>
    <name evidence="10" type="ORF">TWF696_004847</name>
</gene>
<keyword evidence="9" id="KW-1133">Transmembrane helix</keyword>
<dbReference type="GO" id="GO:0020037">
    <property type="term" value="F:heme binding"/>
    <property type="evidence" value="ECO:0007669"/>
    <property type="project" value="InterPro"/>
</dbReference>
<evidence type="ECO:0000256" key="3">
    <source>
        <dbReference type="ARBA" id="ARBA00022617"/>
    </source>
</evidence>
<evidence type="ECO:0000256" key="7">
    <source>
        <dbReference type="ARBA" id="ARBA00023033"/>
    </source>
</evidence>
<feature type="binding site" description="axial binding residue" evidence="8">
    <location>
        <position position="474"/>
    </location>
    <ligand>
        <name>heme</name>
        <dbReference type="ChEBI" id="CHEBI:30413"/>
    </ligand>
    <ligandPart>
        <name>Fe</name>
        <dbReference type="ChEBI" id="CHEBI:18248"/>
    </ligandPart>
</feature>
<keyword evidence="6 8" id="KW-0408">Iron</keyword>
<organism evidence="10 11">
    <name type="scientific">Orbilia brochopaga</name>
    <dbReference type="NCBI Taxonomy" id="3140254"/>
    <lineage>
        <taxon>Eukaryota</taxon>
        <taxon>Fungi</taxon>
        <taxon>Dikarya</taxon>
        <taxon>Ascomycota</taxon>
        <taxon>Pezizomycotina</taxon>
        <taxon>Orbiliomycetes</taxon>
        <taxon>Orbiliales</taxon>
        <taxon>Orbiliaceae</taxon>
        <taxon>Orbilia</taxon>
    </lineage>
</organism>
<name>A0AAV9V5H5_9PEZI</name>
<dbReference type="PANTHER" id="PTHR24305">
    <property type="entry name" value="CYTOCHROME P450"/>
    <property type="match status" value="1"/>
</dbReference>
<dbReference type="SUPFAM" id="SSF48264">
    <property type="entry name" value="Cytochrome P450"/>
    <property type="match status" value="1"/>
</dbReference>
<dbReference type="GO" id="GO:0004497">
    <property type="term" value="F:monooxygenase activity"/>
    <property type="evidence" value="ECO:0007669"/>
    <property type="project" value="UniProtKB-KW"/>
</dbReference>
<evidence type="ECO:0000256" key="5">
    <source>
        <dbReference type="ARBA" id="ARBA00023002"/>
    </source>
</evidence>
<evidence type="ECO:0000313" key="11">
    <source>
        <dbReference type="Proteomes" id="UP001375240"/>
    </source>
</evidence>
<keyword evidence="11" id="KW-1185">Reference proteome</keyword>
<dbReference type="InterPro" id="IPR050121">
    <property type="entry name" value="Cytochrome_P450_monoxygenase"/>
</dbReference>
<keyword evidence="4 8" id="KW-0479">Metal-binding</keyword>
<keyword evidence="9" id="KW-0812">Transmembrane</keyword>
<dbReference type="AlphaFoldDB" id="A0AAV9V5H5"/>
<keyword evidence="9" id="KW-0472">Membrane</keyword>
<evidence type="ECO:0000256" key="2">
    <source>
        <dbReference type="ARBA" id="ARBA00010617"/>
    </source>
</evidence>
<comment type="caution">
    <text evidence="10">The sequence shown here is derived from an EMBL/GenBank/DDBJ whole genome shotgun (WGS) entry which is preliminary data.</text>
</comment>
<evidence type="ECO:0000256" key="6">
    <source>
        <dbReference type="ARBA" id="ARBA00023004"/>
    </source>
</evidence>
<protein>
    <recommendedName>
        <fullName evidence="12">Cytochrome P450</fullName>
    </recommendedName>
</protein>
<dbReference type="GO" id="GO:0016705">
    <property type="term" value="F:oxidoreductase activity, acting on paired donors, with incorporation or reduction of molecular oxygen"/>
    <property type="evidence" value="ECO:0007669"/>
    <property type="project" value="InterPro"/>
</dbReference>
<dbReference type="InterPro" id="IPR036396">
    <property type="entry name" value="Cyt_P450_sf"/>
</dbReference>